<keyword evidence="2" id="KW-1185">Reference proteome</keyword>
<evidence type="ECO:0000313" key="1">
    <source>
        <dbReference type="EMBL" id="SHG12333.1"/>
    </source>
</evidence>
<name>A0A1M5H8X1_9ACTN</name>
<dbReference type="EMBL" id="FQVU01000002">
    <property type="protein sequence ID" value="SHG12333.1"/>
    <property type="molecule type" value="Genomic_DNA"/>
</dbReference>
<sequence length="296" mass="31154">MCRLRREPSAYRASLLVNGQHYASGPTSYPGLAVPMTADPELTPDNVDETHGAVRDLRSGEVIRLRFAGWAVQATAGRRLLLVNMAHRTFSDPLETHPSAWCVLPSPNAPRSQCAPLPGAGSVGTAAVSSSGSVFWAPAHSTPLRVGETAVNVAAGPEGRILAAGTGTPGRRGSTGLPIGVDQRTVVFLPGPRGPGGRRTLQWAHVATDGKGRRSARLHTTGERYDDDLVWASPTTFASDATGSRLVVAPESAGNDHFLEFTAGGGRRVLPALRLPENVGSFHLFSWPFATSPASS</sequence>
<gene>
    <name evidence="1" type="ORF">SAMN05443575_1434</name>
</gene>
<dbReference type="AlphaFoldDB" id="A0A1M5H8X1"/>
<proteinExistence type="predicted"/>
<dbReference type="Proteomes" id="UP000186132">
    <property type="component" value="Unassembled WGS sequence"/>
</dbReference>
<accession>A0A1M5H8X1</accession>
<reference evidence="1 2" key="1">
    <citation type="submission" date="2016-11" db="EMBL/GenBank/DDBJ databases">
        <authorList>
            <person name="Jaros S."/>
            <person name="Januszkiewicz K."/>
            <person name="Wedrychowicz H."/>
        </authorList>
    </citation>
    <scope>NUCLEOTIDE SEQUENCE [LARGE SCALE GENOMIC DNA]</scope>
    <source>
        <strain evidence="1 2">DSM 45627</strain>
    </source>
</reference>
<organism evidence="1 2">
    <name type="scientific">Jatrophihabitans endophyticus</name>
    <dbReference type="NCBI Taxonomy" id="1206085"/>
    <lineage>
        <taxon>Bacteria</taxon>
        <taxon>Bacillati</taxon>
        <taxon>Actinomycetota</taxon>
        <taxon>Actinomycetes</taxon>
        <taxon>Jatrophihabitantales</taxon>
        <taxon>Jatrophihabitantaceae</taxon>
        <taxon>Jatrophihabitans</taxon>
    </lineage>
</organism>
<protein>
    <submittedName>
        <fullName evidence="1">Uncharacterized protein</fullName>
    </submittedName>
</protein>
<evidence type="ECO:0000313" key="2">
    <source>
        <dbReference type="Proteomes" id="UP000186132"/>
    </source>
</evidence>
<dbReference type="STRING" id="1206085.SAMN05443575_1434"/>